<accession>A0A9P7Y6K2</accession>
<dbReference type="AlphaFoldDB" id="A0A9P7Y6K2"/>
<organism evidence="2 3">
    <name type="scientific">Linnemannia hyalina</name>
    <dbReference type="NCBI Taxonomy" id="64524"/>
    <lineage>
        <taxon>Eukaryota</taxon>
        <taxon>Fungi</taxon>
        <taxon>Fungi incertae sedis</taxon>
        <taxon>Mucoromycota</taxon>
        <taxon>Mortierellomycotina</taxon>
        <taxon>Mortierellomycetes</taxon>
        <taxon>Mortierellales</taxon>
        <taxon>Mortierellaceae</taxon>
        <taxon>Linnemannia</taxon>
    </lineage>
</organism>
<evidence type="ECO:0000313" key="2">
    <source>
        <dbReference type="EMBL" id="KAG9072898.1"/>
    </source>
</evidence>
<sequence>MDQLQNTITTLNLFGSKMCGVDDVLHQYLCSSPHLQHLRAPDTIYLCKPTRDLAMSQIAIFHMGFHTLDQVTSAFSTPQHAQILFGYISFVCPNLEDLFIHGTEGLETSWSGARTGAVLVDKVEVFKSVEGGEGVDADVESDNNSNNNSTNHNSDRNVPTGAKPGSETRVEDEADTKLKEALKDLGKFTDVKNAIEGMDAAEGFISWPEIRKMAIFSEDPFDLPVEREYQRIISRQ</sequence>
<feature type="region of interest" description="Disordered" evidence="1">
    <location>
        <begin position="133"/>
        <end position="173"/>
    </location>
</feature>
<comment type="caution">
    <text evidence="2">The sequence shown here is derived from an EMBL/GenBank/DDBJ whole genome shotgun (WGS) entry which is preliminary data.</text>
</comment>
<proteinExistence type="predicted"/>
<evidence type="ECO:0000313" key="3">
    <source>
        <dbReference type="Proteomes" id="UP000707451"/>
    </source>
</evidence>
<gene>
    <name evidence="2" type="ORF">KI688_000679</name>
</gene>
<feature type="compositionally biased region" description="Low complexity" evidence="1">
    <location>
        <begin position="142"/>
        <end position="152"/>
    </location>
</feature>
<evidence type="ECO:0000256" key="1">
    <source>
        <dbReference type="SAM" id="MobiDB-lite"/>
    </source>
</evidence>
<name>A0A9P7Y6K2_9FUNG</name>
<dbReference type="EMBL" id="JAHRHY010000001">
    <property type="protein sequence ID" value="KAG9072898.1"/>
    <property type="molecule type" value="Genomic_DNA"/>
</dbReference>
<keyword evidence="3" id="KW-1185">Reference proteome</keyword>
<dbReference type="OrthoDB" id="10456842at2759"/>
<protein>
    <submittedName>
        <fullName evidence="2">Uncharacterized protein</fullName>
    </submittedName>
</protein>
<reference evidence="2" key="1">
    <citation type="submission" date="2021-06" db="EMBL/GenBank/DDBJ databases">
        <title>Genome Sequence of Mortierella hyaline Strain SCG-10, a Cold-Adapted, Nitrate-Reducing Fungus Isolated from Soil in Minnesota, USA.</title>
        <authorList>
            <person name="Aldossari N."/>
        </authorList>
    </citation>
    <scope>NUCLEOTIDE SEQUENCE</scope>
    <source>
        <strain evidence="2">SCG-10</strain>
    </source>
</reference>
<dbReference type="Proteomes" id="UP000707451">
    <property type="component" value="Unassembled WGS sequence"/>
</dbReference>